<keyword evidence="1" id="KW-0732">Signal</keyword>
<comment type="caution">
    <text evidence="2">The sequence shown here is derived from an EMBL/GenBank/DDBJ whole genome shotgun (WGS) entry which is preliminary data.</text>
</comment>
<proteinExistence type="predicted"/>
<dbReference type="EMBL" id="WBVX01000008">
    <property type="protein sequence ID" value="KAB2686618.1"/>
    <property type="molecule type" value="Genomic_DNA"/>
</dbReference>
<feature type="signal peptide" evidence="1">
    <location>
        <begin position="1"/>
        <end position="27"/>
    </location>
</feature>
<evidence type="ECO:0000313" key="2">
    <source>
        <dbReference type="EMBL" id="KAB2686618.1"/>
    </source>
</evidence>
<reference evidence="2 3" key="1">
    <citation type="submission" date="2019-09" db="EMBL/GenBank/DDBJ databases">
        <title>Taxonomic organization of the family Brucellaceae based on a phylogenomic approach.</title>
        <authorList>
            <person name="Leclercq S."/>
            <person name="Cloeckaert A."/>
            <person name="Zygmunt M.S."/>
        </authorList>
    </citation>
    <scope>NUCLEOTIDE SEQUENCE [LARGE SCALE GENOMIC DNA]</scope>
    <source>
        <strain evidence="2 3">WS1830</strain>
    </source>
</reference>
<dbReference type="AlphaFoldDB" id="A0A6L3YSS9"/>
<dbReference type="RefSeq" id="WP_151651647.1">
    <property type="nucleotide sequence ID" value="NZ_WBVX01000008.1"/>
</dbReference>
<dbReference type="Proteomes" id="UP000481643">
    <property type="component" value="Unassembled WGS sequence"/>
</dbReference>
<feature type="chain" id="PRO_5027102329" evidence="1">
    <location>
        <begin position="28"/>
        <end position="67"/>
    </location>
</feature>
<sequence>MDYLQIQTFHMFATKSAALLFIPVSFAADTPPKANGHGYLATNGAEEYDANRECRFEYDGKKPMFTA</sequence>
<evidence type="ECO:0000313" key="3">
    <source>
        <dbReference type="Proteomes" id="UP000481643"/>
    </source>
</evidence>
<accession>A0A6L3YSS9</accession>
<evidence type="ECO:0000256" key="1">
    <source>
        <dbReference type="SAM" id="SignalP"/>
    </source>
</evidence>
<protein>
    <submittedName>
        <fullName evidence="2">Uncharacterized protein</fullName>
    </submittedName>
</protein>
<name>A0A6L3YSS9_9HYPH</name>
<gene>
    <name evidence="2" type="ORF">F9L08_09485</name>
</gene>
<organism evidence="2 3">
    <name type="scientific">Brucella tritici</name>
    <dbReference type="NCBI Taxonomy" id="94626"/>
    <lineage>
        <taxon>Bacteria</taxon>
        <taxon>Pseudomonadati</taxon>
        <taxon>Pseudomonadota</taxon>
        <taxon>Alphaproteobacteria</taxon>
        <taxon>Hyphomicrobiales</taxon>
        <taxon>Brucellaceae</taxon>
        <taxon>Brucella/Ochrobactrum group</taxon>
        <taxon>Brucella</taxon>
    </lineage>
</organism>